<dbReference type="AlphaFoldDB" id="A0ABD3H1T3"/>
<reference evidence="1 2" key="1">
    <citation type="submission" date="2024-09" db="EMBL/GenBank/DDBJ databases">
        <title>Chromosome-scale assembly of Riccia sorocarpa.</title>
        <authorList>
            <person name="Paukszto L."/>
        </authorList>
    </citation>
    <scope>NUCLEOTIDE SEQUENCE [LARGE SCALE GENOMIC DNA]</scope>
    <source>
        <strain evidence="1">LP-2024</strain>
        <tissue evidence="1">Aerial parts of the thallus</tissue>
    </source>
</reference>
<evidence type="ECO:0000313" key="2">
    <source>
        <dbReference type="Proteomes" id="UP001633002"/>
    </source>
</evidence>
<dbReference type="PANTHER" id="PTHR46450">
    <property type="entry name" value="INACTIVE HISTONE-LYSINE N-METHYLTRANSFERASE SUVR1-RELATED"/>
    <property type="match status" value="1"/>
</dbReference>
<dbReference type="InterPro" id="IPR046341">
    <property type="entry name" value="SET_dom_sf"/>
</dbReference>
<gene>
    <name evidence="1" type="ORF">R1sor_002913</name>
</gene>
<dbReference type="SUPFAM" id="SSF82199">
    <property type="entry name" value="SET domain"/>
    <property type="match status" value="1"/>
</dbReference>
<protein>
    <submittedName>
        <fullName evidence="1">Uncharacterized protein</fullName>
    </submittedName>
</protein>
<dbReference type="PANTHER" id="PTHR46450:SF24">
    <property type="entry name" value="HISTONE-LYSINE N-METHYLTRANSFERASE SUVR4"/>
    <property type="match status" value="1"/>
</dbReference>
<name>A0ABD3H1T3_9MARC</name>
<keyword evidence="2" id="KW-1185">Reference proteome</keyword>
<proteinExistence type="predicted"/>
<dbReference type="EMBL" id="JBJQOH010000006">
    <property type="protein sequence ID" value="KAL3684891.1"/>
    <property type="molecule type" value="Genomic_DNA"/>
</dbReference>
<comment type="caution">
    <text evidence="1">The sequence shown here is derived from an EMBL/GenBank/DDBJ whole genome shotgun (WGS) entry which is preliminary data.</text>
</comment>
<dbReference type="Gene3D" id="2.170.270.10">
    <property type="entry name" value="SET domain"/>
    <property type="match status" value="1"/>
</dbReference>
<evidence type="ECO:0000313" key="1">
    <source>
        <dbReference type="EMBL" id="KAL3684891.1"/>
    </source>
</evidence>
<accession>A0ABD3H1T3</accession>
<dbReference type="Proteomes" id="UP001633002">
    <property type="component" value="Unassembled WGS sequence"/>
</dbReference>
<sequence>MGASYIEQLHAGAFVCEYVGEYLLIWNKRREIIMLKQIRPSRTLTRYLAFGWRLMDTGGVFAYTRDGCLKEEFLQYEMDMARDEEKQVVFCASGWHCPIERSKNYNECEGCEGHVSKKSVNECWHKCGCSMGCGNRIIQRGITHKLQVTIWESAAADGDGARVWSPNQSLSNEKNLGTKIAAPAETCGRDNSRNEASGMDRKLAVKRNPLRGSYLKLR</sequence>
<organism evidence="1 2">
    <name type="scientific">Riccia sorocarpa</name>
    <dbReference type="NCBI Taxonomy" id="122646"/>
    <lineage>
        <taxon>Eukaryota</taxon>
        <taxon>Viridiplantae</taxon>
        <taxon>Streptophyta</taxon>
        <taxon>Embryophyta</taxon>
        <taxon>Marchantiophyta</taxon>
        <taxon>Marchantiopsida</taxon>
        <taxon>Marchantiidae</taxon>
        <taxon>Marchantiales</taxon>
        <taxon>Ricciaceae</taxon>
        <taxon>Riccia</taxon>
    </lineage>
</organism>